<dbReference type="SMART" id="SM00903">
    <property type="entry name" value="Flavin_Reduct"/>
    <property type="match status" value="1"/>
</dbReference>
<dbReference type="PANTHER" id="PTHR43567">
    <property type="entry name" value="FLAVOREDOXIN-RELATED-RELATED"/>
    <property type="match status" value="1"/>
</dbReference>
<name>A0ABZ2J3S1_9CHLR</name>
<dbReference type="GO" id="GO:0016491">
    <property type="term" value="F:oxidoreductase activity"/>
    <property type="evidence" value="ECO:0007669"/>
    <property type="project" value="UniProtKB-KW"/>
</dbReference>
<dbReference type="PANTHER" id="PTHR43567:SF1">
    <property type="entry name" value="FLAVOREDOXIN"/>
    <property type="match status" value="1"/>
</dbReference>
<dbReference type="EC" id="1.5.1.-" evidence="5"/>
<feature type="domain" description="Flavin reductase like" evidence="4">
    <location>
        <begin position="12"/>
        <end position="166"/>
    </location>
</feature>
<keyword evidence="6" id="KW-1185">Reference proteome</keyword>
<sequence>MKQVSEEVGAFYQHYPRLAAVVAAYHEGKPNAMVAGWHSPLSFNPPLFGVSLSPKRHTYQMILDSGEFSVNFLPSSKAGLIAALGGSKGSQMDKFSAFGIAREIPLKTNSPVLTDAYAVYECKLVDNRTYGDHQLLVGEVVAVHTLAEAFTADEMLDLKAVTPAFYLGKDKYIAKLKASVETMERERFGQPGSL</sequence>
<evidence type="ECO:0000256" key="2">
    <source>
        <dbReference type="ARBA" id="ARBA00022630"/>
    </source>
</evidence>
<reference evidence="5 6" key="1">
    <citation type="submission" date="2024-03" db="EMBL/GenBank/DDBJ databases">
        <title>A Dehalogenimonas Isolated from Estuarine Sediments Dihaloeliminates Chlorinated Alkanes.</title>
        <authorList>
            <person name="Yang Y."/>
            <person name="Wang H."/>
        </authorList>
    </citation>
    <scope>NUCLEOTIDE SEQUENCE [LARGE SCALE GENOMIC DNA]</scope>
    <source>
        <strain evidence="5 6">W</strain>
    </source>
</reference>
<dbReference type="InterPro" id="IPR002563">
    <property type="entry name" value="Flavin_Rdtase-like_dom"/>
</dbReference>
<dbReference type="EMBL" id="CP146612">
    <property type="protein sequence ID" value="WWX25555.1"/>
    <property type="molecule type" value="Genomic_DNA"/>
</dbReference>
<evidence type="ECO:0000313" key="5">
    <source>
        <dbReference type="EMBL" id="WWX25555.1"/>
    </source>
</evidence>
<evidence type="ECO:0000313" key="6">
    <source>
        <dbReference type="Proteomes" id="UP001375370"/>
    </source>
</evidence>
<keyword evidence="2" id="KW-0285">Flavoprotein</keyword>
<gene>
    <name evidence="5" type="ORF">V8247_00875</name>
</gene>
<dbReference type="Proteomes" id="UP001375370">
    <property type="component" value="Chromosome"/>
</dbReference>
<evidence type="ECO:0000256" key="1">
    <source>
        <dbReference type="ARBA" id="ARBA00001917"/>
    </source>
</evidence>
<evidence type="ECO:0000256" key="3">
    <source>
        <dbReference type="ARBA" id="ARBA00038054"/>
    </source>
</evidence>
<protein>
    <submittedName>
        <fullName evidence="5">Flavin reductase family protein</fullName>
        <ecNumber evidence="5">1.5.1.-</ecNumber>
    </submittedName>
</protein>
<proteinExistence type="inferred from homology"/>
<dbReference type="SUPFAM" id="SSF50475">
    <property type="entry name" value="FMN-binding split barrel"/>
    <property type="match status" value="1"/>
</dbReference>
<keyword evidence="5" id="KW-0560">Oxidoreductase</keyword>
<dbReference type="InterPro" id="IPR052174">
    <property type="entry name" value="Flavoredoxin"/>
</dbReference>
<dbReference type="Pfam" id="PF01613">
    <property type="entry name" value="Flavin_Reduct"/>
    <property type="match status" value="1"/>
</dbReference>
<evidence type="ECO:0000259" key="4">
    <source>
        <dbReference type="SMART" id="SM00903"/>
    </source>
</evidence>
<dbReference type="InterPro" id="IPR012349">
    <property type="entry name" value="Split_barrel_FMN-bd"/>
</dbReference>
<accession>A0ABZ2J3S1</accession>
<comment type="cofactor">
    <cofactor evidence="1">
        <name>FMN</name>
        <dbReference type="ChEBI" id="CHEBI:58210"/>
    </cofactor>
</comment>
<organism evidence="5 6">
    <name type="scientific">Candidatus Dehalogenimonas loeffleri</name>
    <dbReference type="NCBI Taxonomy" id="3127115"/>
    <lineage>
        <taxon>Bacteria</taxon>
        <taxon>Bacillati</taxon>
        <taxon>Chloroflexota</taxon>
        <taxon>Dehalococcoidia</taxon>
        <taxon>Dehalococcoidales</taxon>
        <taxon>Dehalococcoidaceae</taxon>
        <taxon>Dehalogenimonas</taxon>
    </lineage>
</organism>
<dbReference type="Gene3D" id="2.30.110.10">
    <property type="entry name" value="Electron Transport, Fmn-binding Protein, Chain A"/>
    <property type="match status" value="1"/>
</dbReference>
<dbReference type="RefSeq" id="WP_338737823.1">
    <property type="nucleotide sequence ID" value="NZ_CP146612.1"/>
</dbReference>
<comment type="similarity">
    <text evidence="3">Belongs to the flavoredoxin family.</text>
</comment>